<dbReference type="AlphaFoldDB" id="X0WIJ6"/>
<feature type="domain" description="tRNA nucleotidyltransferase/poly(A) polymerase RNA and SrmB- binding" evidence="3">
    <location>
        <begin position="34"/>
        <end position="93"/>
    </location>
</feature>
<dbReference type="EMBL" id="BARS01020902">
    <property type="protein sequence ID" value="GAG12501.1"/>
    <property type="molecule type" value="Genomic_DNA"/>
</dbReference>
<evidence type="ECO:0000259" key="3">
    <source>
        <dbReference type="Pfam" id="PF12627"/>
    </source>
</evidence>
<feature type="non-terminal residue" evidence="4">
    <location>
        <position position="1"/>
    </location>
</feature>
<dbReference type="InterPro" id="IPR032828">
    <property type="entry name" value="PolyA_RNA-bd"/>
</dbReference>
<evidence type="ECO:0000313" key="4">
    <source>
        <dbReference type="EMBL" id="GAG12501.1"/>
    </source>
</evidence>
<dbReference type="InterPro" id="IPR003607">
    <property type="entry name" value="HD/PDEase_dom"/>
</dbReference>
<dbReference type="Pfam" id="PF01966">
    <property type="entry name" value="HD"/>
    <property type="match status" value="1"/>
</dbReference>
<evidence type="ECO:0000256" key="1">
    <source>
        <dbReference type="ARBA" id="ARBA00022741"/>
    </source>
</evidence>
<dbReference type="GO" id="GO:0000166">
    <property type="term" value="F:nucleotide binding"/>
    <property type="evidence" value="ECO:0007669"/>
    <property type="project" value="UniProtKB-KW"/>
</dbReference>
<dbReference type="NCBIfam" id="TIGR00277">
    <property type="entry name" value="HDIG"/>
    <property type="match status" value="1"/>
</dbReference>
<keyword evidence="1" id="KW-0547">Nucleotide-binding</keyword>
<dbReference type="InterPro" id="IPR050124">
    <property type="entry name" value="tRNA_CCA-adding_enzyme"/>
</dbReference>
<dbReference type="InterPro" id="IPR006674">
    <property type="entry name" value="HD_domain"/>
</dbReference>
<sequence length="272" mass="31733">IAERVVRAVVNPAERLQEDPLRMMRAIRFSLELGYSIELETLMAIKAKAKAIDMVAKERIRDELLRIVMVSKPSAGFNLMRKTGLLNKILPELLEGYRKRQNNYHKYTIYRHTMETVDSVERDPVLRLSALFHDIAKPRVRRKIKGRWRFFGHTKVSAELTREIMIRLKFSNERIAQVTDLVTNHMFDYKKELGDRAMRRFIRRVGADNVDNLISLRKADDLAHGRGRIDESQIEEFKNRINFQIKKSYPFTISDLAVNGHDVMKIASLQPG</sequence>
<protein>
    <recommendedName>
        <fullName evidence="5">HD domain-containing protein</fullName>
    </recommendedName>
</protein>
<evidence type="ECO:0008006" key="5">
    <source>
        <dbReference type="Google" id="ProtNLM"/>
    </source>
</evidence>
<name>X0WIJ6_9ZZZZ</name>
<proteinExistence type="predicted"/>
<dbReference type="CDD" id="cd00077">
    <property type="entry name" value="HDc"/>
    <property type="match status" value="1"/>
</dbReference>
<feature type="domain" description="HD" evidence="2">
    <location>
        <begin position="125"/>
        <end position="222"/>
    </location>
</feature>
<gene>
    <name evidence="4" type="ORF">S01H1_33655</name>
</gene>
<organism evidence="4">
    <name type="scientific">marine sediment metagenome</name>
    <dbReference type="NCBI Taxonomy" id="412755"/>
    <lineage>
        <taxon>unclassified sequences</taxon>
        <taxon>metagenomes</taxon>
        <taxon>ecological metagenomes</taxon>
    </lineage>
</organism>
<dbReference type="SUPFAM" id="SSF81891">
    <property type="entry name" value="Poly A polymerase C-terminal region-like"/>
    <property type="match status" value="1"/>
</dbReference>
<accession>X0WIJ6</accession>
<evidence type="ECO:0000259" key="2">
    <source>
        <dbReference type="Pfam" id="PF01966"/>
    </source>
</evidence>
<dbReference type="InterPro" id="IPR006675">
    <property type="entry name" value="HDIG_dom"/>
</dbReference>
<feature type="non-terminal residue" evidence="4">
    <location>
        <position position="272"/>
    </location>
</feature>
<reference evidence="4" key="1">
    <citation type="journal article" date="2014" name="Front. Microbiol.">
        <title>High frequency of phylogenetically diverse reductive dehalogenase-homologous genes in deep subseafloor sedimentary metagenomes.</title>
        <authorList>
            <person name="Kawai M."/>
            <person name="Futagami T."/>
            <person name="Toyoda A."/>
            <person name="Takaki Y."/>
            <person name="Nishi S."/>
            <person name="Hori S."/>
            <person name="Arai W."/>
            <person name="Tsubouchi T."/>
            <person name="Morono Y."/>
            <person name="Uchiyama I."/>
            <person name="Ito T."/>
            <person name="Fujiyama A."/>
            <person name="Inagaki F."/>
            <person name="Takami H."/>
        </authorList>
    </citation>
    <scope>NUCLEOTIDE SEQUENCE</scope>
    <source>
        <strain evidence="4">Expedition CK06-06</strain>
    </source>
</reference>
<dbReference type="Pfam" id="PF12627">
    <property type="entry name" value="PolyA_pol_RNAbd"/>
    <property type="match status" value="1"/>
</dbReference>
<dbReference type="PANTHER" id="PTHR47545:SF1">
    <property type="entry name" value="MULTIFUNCTIONAL CCA PROTEIN"/>
    <property type="match status" value="1"/>
</dbReference>
<dbReference type="Gene3D" id="1.10.3090.10">
    <property type="entry name" value="cca-adding enzyme, domain 2"/>
    <property type="match status" value="1"/>
</dbReference>
<comment type="caution">
    <text evidence="4">The sequence shown here is derived from an EMBL/GenBank/DDBJ whole genome shotgun (WGS) entry which is preliminary data.</text>
</comment>
<dbReference type="PANTHER" id="PTHR47545">
    <property type="entry name" value="MULTIFUNCTIONAL CCA PROTEIN"/>
    <property type="match status" value="1"/>
</dbReference>